<dbReference type="EMBL" id="KE668489">
    <property type="protein sequence ID" value="ERE83776.1"/>
    <property type="molecule type" value="Genomic_DNA"/>
</dbReference>
<evidence type="ECO:0000259" key="2">
    <source>
        <dbReference type="Pfam" id="PF17490"/>
    </source>
</evidence>
<dbReference type="Proteomes" id="UP000030759">
    <property type="component" value="Unassembled WGS sequence"/>
</dbReference>
<dbReference type="InterPro" id="IPR042566">
    <property type="entry name" value="L1_C"/>
</dbReference>
<dbReference type="AlphaFoldDB" id="A0A061IGP3"/>
<reference evidence="4" key="1">
    <citation type="journal article" date="2013" name="Nat. Biotechnol.">
        <title>Chinese hamster genome sequenced from sorted chromosomes.</title>
        <authorList>
            <person name="Brinkrolf K."/>
            <person name="Rupp O."/>
            <person name="Laux H."/>
            <person name="Kollin F."/>
            <person name="Ernst W."/>
            <person name="Linke B."/>
            <person name="Kofler R."/>
            <person name="Romand S."/>
            <person name="Hesse F."/>
            <person name="Budach W.E."/>
            <person name="Galosy S."/>
            <person name="Muller D."/>
            <person name="Noll T."/>
            <person name="Wienberg J."/>
            <person name="Jostock T."/>
            <person name="Leonard M."/>
            <person name="Grillari J."/>
            <person name="Tauch A."/>
            <person name="Goesmann A."/>
            <person name="Helk B."/>
            <person name="Mott J.E."/>
            <person name="Puhler A."/>
            <person name="Borth N."/>
        </authorList>
    </citation>
    <scope>NUCLEOTIDE SEQUENCE [LARGE SCALE GENOMIC DNA]</scope>
    <source>
        <strain evidence="4">17A/GY</strain>
    </source>
</reference>
<proteinExistence type="predicted"/>
<feature type="compositionally biased region" description="Basic and acidic residues" evidence="1">
    <location>
        <begin position="245"/>
        <end position="260"/>
    </location>
</feature>
<organism evidence="3 4">
    <name type="scientific">Cricetulus griseus</name>
    <name type="common">Chinese hamster</name>
    <name type="synonym">Cricetulus barabensis griseus</name>
    <dbReference type="NCBI Taxonomy" id="10029"/>
    <lineage>
        <taxon>Eukaryota</taxon>
        <taxon>Metazoa</taxon>
        <taxon>Chordata</taxon>
        <taxon>Craniata</taxon>
        <taxon>Vertebrata</taxon>
        <taxon>Euteleostomi</taxon>
        <taxon>Mammalia</taxon>
        <taxon>Eutheria</taxon>
        <taxon>Euarchontoglires</taxon>
        <taxon>Glires</taxon>
        <taxon>Rodentia</taxon>
        <taxon>Myomorpha</taxon>
        <taxon>Muroidea</taxon>
        <taxon>Cricetidae</taxon>
        <taxon>Cricetinae</taxon>
        <taxon>Cricetulus</taxon>
    </lineage>
</organism>
<dbReference type="Pfam" id="PF17490">
    <property type="entry name" value="Tnp_22_dsRBD"/>
    <property type="match status" value="1"/>
</dbReference>
<sequence>MPSSLLSFDLKLIVAGQIYFGMIGSAENLALRIKSYSLGKASQFQDVEFINSDLSDCAIFKFRKQSPVRIHSLVTPTLSSKRSSVAGFILRPLILMDTGFLCVALEPILALVLAEAVTRLPLPSRIFCLLKEKELEPELQCSAKLAFKCDGEAKTFSDLYSLWQFTTTKPFLKELLKDVLPENEARNGLQERLGKTLGDTKHEARRIARDSLSFLFINEVKVASPNMKTYEEETLEQKVKEALKLERQESSGAEEGKETSEGEASEMGEEEDSELEEEEGSELGEEEEEDSELGEEEETSEEEEEEEEEEKEEEASVLHETQGSTFQGLTVVQELGVEKITWSNEIGLISLIVDSETEKAKGNLKKYSQTKKRETFHGLRELVFSYLVWDSKRKKLVKCQEGGAAAMTRVMQLCIAQFS</sequence>
<evidence type="ECO:0000313" key="3">
    <source>
        <dbReference type="EMBL" id="ERE83776.1"/>
    </source>
</evidence>
<name>A0A061IGP3_CRIGR</name>
<feature type="compositionally biased region" description="Acidic residues" evidence="1">
    <location>
        <begin position="261"/>
        <end position="315"/>
    </location>
</feature>
<feature type="region of interest" description="Disordered" evidence="1">
    <location>
        <begin position="245"/>
        <end position="323"/>
    </location>
</feature>
<evidence type="ECO:0000256" key="1">
    <source>
        <dbReference type="SAM" id="MobiDB-lite"/>
    </source>
</evidence>
<evidence type="ECO:0000313" key="4">
    <source>
        <dbReference type="Proteomes" id="UP000030759"/>
    </source>
</evidence>
<dbReference type="Gene3D" id="3.30.250.20">
    <property type="entry name" value="L1 transposable element, C-terminal domain"/>
    <property type="match status" value="1"/>
</dbReference>
<feature type="domain" description="L1 transposable element dsRBD-like" evidence="2">
    <location>
        <begin position="126"/>
        <end position="178"/>
    </location>
</feature>
<accession>A0A061IGP3</accession>
<dbReference type="InterPro" id="IPR035300">
    <property type="entry name" value="L1_dsRBD"/>
</dbReference>
<gene>
    <name evidence="3" type="ORF">H671_2g6465</name>
</gene>
<protein>
    <submittedName>
        <fullName evidence="3">LINE-1 type transposase domain-containing protein 1</fullName>
    </submittedName>
</protein>